<dbReference type="InterPro" id="IPR005572">
    <property type="entry name" value="Anti-sigma_E_RseA_N"/>
</dbReference>
<proteinExistence type="predicted"/>
<sequence>MWWSPLSKLRFSMQVQHTPPSSPHVKNVLANKDMDNSSLELLLSALADGELSDSECDRLMQSLEAQNMSNAVPHTSFPVWETYQIIGECLRAPGQNHAAADSAAFLHTFRQRLAAEPAVKSTLDEVQALQPAPQLTSVTVTGSQAANASIFRWKMVAGFASLAAVAAIGWNGVAGLTGGGAGQAVQLASSNDNPSVVVPEVASAVMPMPSPNVIAVANRAAAPTFNQDAQNPTGIVIRDPKLDEILSRQYGNTVALQPPAAFLRNASANGSVAN</sequence>
<gene>
    <name evidence="2" type="ORF">E9531_06175</name>
</gene>
<dbReference type="Proteomes" id="UP000308917">
    <property type="component" value="Unassembled WGS sequence"/>
</dbReference>
<dbReference type="RefSeq" id="WP_136572870.1">
    <property type="nucleotide sequence ID" value="NZ_STFG01000004.1"/>
</dbReference>
<keyword evidence="3" id="KW-1185">Reference proteome</keyword>
<comment type="caution">
    <text evidence="2">The sequence shown here is derived from an EMBL/GenBank/DDBJ whole genome shotgun (WGS) entry which is preliminary data.</text>
</comment>
<organism evidence="2 3">
    <name type="scientific">Lampropedia puyangensis</name>
    <dbReference type="NCBI Taxonomy" id="1330072"/>
    <lineage>
        <taxon>Bacteria</taxon>
        <taxon>Pseudomonadati</taxon>
        <taxon>Pseudomonadota</taxon>
        <taxon>Betaproteobacteria</taxon>
        <taxon>Burkholderiales</taxon>
        <taxon>Comamonadaceae</taxon>
        <taxon>Lampropedia</taxon>
    </lineage>
</organism>
<evidence type="ECO:0000259" key="1">
    <source>
        <dbReference type="Pfam" id="PF03872"/>
    </source>
</evidence>
<name>A0A4S8F8E9_9BURK</name>
<dbReference type="GO" id="GO:0016989">
    <property type="term" value="F:sigma factor antagonist activity"/>
    <property type="evidence" value="ECO:0007669"/>
    <property type="project" value="InterPro"/>
</dbReference>
<dbReference type="OrthoDB" id="8561243at2"/>
<dbReference type="EMBL" id="STFG01000004">
    <property type="protein sequence ID" value="THU03760.1"/>
    <property type="molecule type" value="Genomic_DNA"/>
</dbReference>
<reference evidence="2 3" key="1">
    <citation type="journal article" date="2015" name="Antonie Van Leeuwenhoek">
        <title>Lampropedia puyangensis sp. nov., isolated from symptomatic bark of Populus ? euramericana canker and emended description of Lampropedia hyalina (Ehrenberg 1832) Lee et al. 2004.</title>
        <authorList>
            <person name="Li Y."/>
            <person name="Wang T."/>
            <person name="Piao C.G."/>
            <person name="Wang L.F."/>
            <person name="Tian G.Z."/>
            <person name="Zhu T.H."/>
            <person name="Guo M.W."/>
        </authorList>
    </citation>
    <scope>NUCLEOTIDE SEQUENCE [LARGE SCALE GENOMIC DNA]</scope>
    <source>
        <strain evidence="2 3">2-bin</strain>
    </source>
</reference>
<dbReference type="Pfam" id="PF03872">
    <property type="entry name" value="RseA_N"/>
    <property type="match status" value="1"/>
</dbReference>
<feature type="domain" description="Anti sigma-E protein RseA N-terminal" evidence="1">
    <location>
        <begin position="43"/>
        <end position="134"/>
    </location>
</feature>
<dbReference type="Gene3D" id="1.10.10.880">
    <property type="entry name" value="Anti sigma-E protein RseA, N-terminal domain"/>
    <property type="match status" value="1"/>
</dbReference>
<protein>
    <recommendedName>
        <fullName evidence="1">Anti sigma-E protein RseA N-terminal domain-containing protein</fullName>
    </recommendedName>
</protein>
<dbReference type="InterPro" id="IPR036147">
    <property type="entry name" value="Anti-sigma_E_RseA_N_sf"/>
</dbReference>
<accession>A0A4S8F8E9</accession>
<dbReference type="SUPFAM" id="SSF89069">
    <property type="entry name" value="N-terminal, cytoplasmic domain of anti-sigmaE factor RseA"/>
    <property type="match status" value="1"/>
</dbReference>
<evidence type="ECO:0000313" key="3">
    <source>
        <dbReference type="Proteomes" id="UP000308917"/>
    </source>
</evidence>
<evidence type="ECO:0000313" key="2">
    <source>
        <dbReference type="EMBL" id="THU03760.1"/>
    </source>
</evidence>
<dbReference type="AlphaFoldDB" id="A0A4S8F8E9"/>